<dbReference type="RefSeq" id="WP_237608115.1">
    <property type="nucleotide sequence ID" value="NZ_JAIRBB010000005.1"/>
</dbReference>
<dbReference type="EMBL" id="JAIRBB010000005">
    <property type="protein sequence ID" value="MCG2430958.1"/>
    <property type="molecule type" value="Genomic_DNA"/>
</dbReference>
<reference evidence="1" key="1">
    <citation type="submission" date="2021-09" db="EMBL/GenBank/DDBJ databases">
        <title>Genome of Aequorivita sp. strain F64183.</title>
        <authorList>
            <person name="Wang Y."/>
        </authorList>
    </citation>
    <scope>NUCLEOTIDE SEQUENCE</scope>
    <source>
        <strain evidence="1">F64183</strain>
    </source>
</reference>
<comment type="caution">
    <text evidence="1">The sequence shown here is derived from an EMBL/GenBank/DDBJ whole genome shotgun (WGS) entry which is preliminary data.</text>
</comment>
<dbReference type="PANTHER" id="PTHR37804">
    <property type="entry name" value="CDAA REGULATORY PROTEIN CDAR"/>
    <property type="match status" value="1"/>
</dbReference>
<dbReference type="PANTHER" id="PTHR37804:SF1">
    <property type="entry name" value="CDAA REGULATORY PROTEIN CDAR"/>
    <property type="match status" value="1"/>
</dbReference>
<organism evidence="1 2">
    <name type="scientific">Aequorivita xiaoshiensis</name>
    <dbReference type="NCBI Taxonomy" id="2874476"/>
    <lineage>
        <taxon>Bacteria</taxon>
        <taxon>Pseudomonadati</taxon>
        <taxon>Bacteroidota</taxon>
        <taxon>Flavobacteriia</taxon>
        <taxon>Flavobacteriales</taxon>
        <taxon>Flavobacteriaceae</taxon>
        <taxon>Aequorivita</taxon>
    </lineage>
</organism>
<evidence type="ECO:0000313" key="2">
    <source>
        <dbReference type="Proteomes" id="UP001139462"/>
    </source>
</evidence>
<proteinExistence type="predicted"/>
<evidence type="ECO:0000313" key="1">
    <source>
        <dbReference type="EMBL" id="MCG2430958.1"/>
    </source>
</evidence>
<accession>A0A9X1R3M8</accession>
<evidence type="ECO:0008006" key="3">
    <source>
        <dbReference type="Google" id="ProtNLM"/>
    </source>
</evidence>
<dbReference type="InterPro" id="IPR053154">
    <property type="entry name" value="c-di-AMP_regulator"/>
</dbReference>
<dbReference type="Gene3D" id="2.170.120.40">
    <property type="entry name" value="YbbR-like domain"/>
    <property type="match status" value="1"/>
</dbReference>
<dbReference type="AlphaFoldDB" id="A0A9X1R3M8"/>
<sequence length="316" mass="36195">MFKGIFRNLNKKKVKRFLLFLTLATIFWVFTKFSREFTASLNTKIEYLNIPETTALSENTVRDVDFDLTANGFEILYYKVKKPSIEINIEDYLDNKKFNFEIPNKNLVGLIGLKFGSSRAIKNLSIEDLKVQLDPIVLKSVPIKALKSISYKNGFKAVDSLKFTPDSVLISGPKKLINDIKYVETEHIKIKNVDRNISRKIAISKPSKDVIAVKPQEVTANLKVAEFSQGEFTLPVEIVNLPPNIEIKLVPSTITLKFDVSVEEFADLKKENFRVVCDYSKMNKEGKFMIPFLESKPENIYNIVFEPKKIDLLIVK</sequence>
<dbReference type="InterPro" id="IPR012505">
    <property type="entry name" value="YbbR"/>
</dbReference>
<dbReference type="Pfam" id="PF07949">
    <property type="entry name" value="YbbR"/>
    <property type="match status" value="1"/>
</dbReference>
<gene>
    <name evidence="1" type="ORF">K8344_07480</name>
</gene>
<dbReference type="Gene3D" id="2.170.120.30">
    <property type="match status" value="1"/>
</dbReference>
<keyword evidence="2" id="KW-1185">Reference proteome</keyword>
<name>A0A9X1R3M8_9FLAO</name>
<protein>
    <recommendedName>
        <fullName evidence="3">YbbR-like protein</fullName>
    </recommendedName>
</protein>
<dbReference type="Proteomes" id="UP001139462">
    <property type="component" value="Unassembled WGS sequence"/>
</dbReference>